<keyword evidence="7" id="KW-0325">Glycoprotein</keyword>
<feature type="region of interest" description="Disordered" evidence="14">
    <location>
        <begin position="241"/>
        <end position="262"/>
    </location>
</feature>
<proteinExistence type="inferred from homology"/>
<comment type="function">
    <text evidence="13">Self-glucosylating initiator of glycogen synthesis. It catalyzes the formation of a short alpha (1,4)-glucosyl chain covalently attached via a glucose 1-O-tyrosyl linkage to internal tyrosine residues and these chains act as primers for the elongation reaction catalyzed by glycogen synthase.</text>
</comment>
<reference evidence="15" key="1">
    <citation type="journal article" date="2021" name="Nat. Commun.">
        <title>Genetic determinants of endophytism in the Arabidopsis root mycobiome.</title>
        <authorList>
            <person name="Mesny F."/>
            <person name="Miyauchi S."/>
            <person name="Thiergart T."/>
            <person name="Pickel B."/>
            <person name="Atanasova L."/>
            <person name="Karlsson M."/>
            <person name="Huettel B."/>
            <person name="Barry K.W."/>
            <person name="Haridas S."/>
            <person name="Chen C."/>
            <person name="Bauer D."/>
            <person name="Andreopoulos W."/>
            <person name="Pangilinan J."/>
            <person name="LaButti K."/>
            <person name="Riley R."/>
            <person name="Lipzen A."/>
            <person name="Clum A."/>
            <person name="Drula E."/>
            <person name="Henrissat B."/>
            <person name="Kohler A."/>
            <person name="Grigoriev I.V."/>
            <person name="Martin F.M."/>
            <person name="Hacquard S."/>
        </authorList>
    </citation>
    <scope>NUCLEOTIDE SEQUENCE</scope>
    <source>
        <strain evidence="15">MPI-CAGE-AT-0016</strain>
    </source>
</reference>
<evidence type="ECO:0000256" key="14">
    <source>
        <dbReference type="SAM" id="MobiDB-lite"/>
    </source>
</evidence>
<keyword evidence="5" id="KW-0479">Metal-binding</keyword>
<evidence type="ECO:0000256" key="10">
    <source>
        <dbReference type="ARBA" id="ARBA00038934"/>
    </source>
</evidence>
<evidence type="ECO:0000256" key="3">
    <source>
        <dbReference type="ARBA" id="ARBA00022490"/>
    </source>
</evidence>
<comment type="similarity">
    <text evidence="9">Belongs to the glycosyltransferase 8 family. Glycogenin subfamily.</text>
</comment>
<comment type="catalytic activity">
    <reaction evidence="11">
        <text>[1,4-alpha-D-glucosyl](n)-L-tyrosyl-[glycogenin] + UDP-alpha-D-glucose = [1,4-alpha-D-glucosyl](n+1)-L-tyrosyl-[glycogenin] + UDP + H(+)</text>
        <dbReference type="Rhea" id="RHEA:56560"/>
        <dbReference type="Rhea" id="RHEA-COMP:14606"/>
        <dbReference type="Rhea" id="RHEA-COMP:14607"/>
        <dbReference type="ChEBI" id="CHEBI:15378"/>
        <dbReference type="ChEBI" id="CHEBI:58223"/>
        <dbReference type="ChEBI" id="CHEBI:58885"/>
        <dbReference type="ChEBI" id="CHEBI:140574"/>
        <dbReference type="EC" id="2.4.1.186"/>
    </reaction>
</comment>
<keyword evidence="4 15" id="KW-0808">Transferase</keyword>
<dbReference type="FunFam" id="3.90.550.10:FF:000092">
    <property type="entry name" value="Glycogenin 2"/>
    <property type="match status" value="1"/>
</dbReference>
<dbReference type="OrthoDB" id="2014201at2759"/>
<feature type="compositionally biased region" description="Basic and acidic residues" evidence="14">
    <location>
        <begin position="677"/>
        <end position="693"/>
    </location>
</feature>
<dbReference type="Pfam" id="PF01501">
    <property type="entry name" value="Glyco_transf_8"/>
    <property type="match status" value="1"/>
</dbReference>
<keyword evidence="8" id="KW-0464">Manganese</keyword>
<name>A0A8K0X3M4_9PEZI</name>
<dbReference type="InterPro" id="IPR050587">
    <property type="entry name" value="GNT1/Glycosyltrans_8"/>
</dbReference>
<feature type="compositionally biased region" description="Pro residues" evidence="14">
    <location>
        <begin position="446"/>
        <end position="457"/>
    </location>
</feature>
<evidence type="ECO:0000256" key="12">
    <source>
        <dbReference type="ARBA" id="ARBA00052293"/>
    </source>
</evidence>
<evidence type="ECO:0000256" key="2">
    <source>
        <dbReference type="ARBA" id="ARBA00004496"/>
    </source>
</evidence>
<feature type="compositionally biased region" description="Basic and acidic residues" evidence="14">
    <location>
        <begin position="404"/>
        <end position="416"/>
    </location>
</feature>
<feature type="compositionally biased region" description="Polar residues" evidence="14">
    <location>
        <begin position="524"/>
        <end position="546"/>
    </location>
</feature>
<feature type="region of interest" description="Disordered" evidence="14">
    <location>
        <begin position="277"/>
        <end position="552"/>
    </location>
</feature>
<feature type="region of interest" description="Disordered" evidence="14">
    <location>
        <begin position="717"/>
        <end position="787"/>
    </location>
</feature>
<feature type="compositionally biased region" description="Basic and acidic residues" evidence="14">
    <location>
        <begin position="348"/>
        <end position="361"/>
    </location>
</feature>
<feature type="compositionally biased region" description="Acidic residues" evidence="14">
    <location>
        <begin position="778"/>
        <end position="787"/>
    </location>
</feature>
<dbReference type="GO" id="GO:0005737">
    <property type="term" value="C:cytoplasm"/>
    <property type="evidence" value="ECO:0007669"/>
    <property type="project" value="UniProtKB-SubCell"/>
</dbReference>
<comment type="caution">
    <text evidence="15">The sequence shown here is derived from an EMBL/GenBank/DDBJ whole genome shotgun (WGS) entry which is preliminary data.</text>
</comment>
<comment type="cofactor">
    <cofactor evidence="1">
        <name>Mn(2+)</name>
        <dbReference type="ChEBI" id="CHEBI:29035"/>
    </cofactor>
</comment>
<comment type="catalytic activity">
    <reaction evidence="12">
        <text>L-tyrosyl-[glycogenin] + UDP-alpha-D-glucose = alpha-D-glucosyl-L-tyrosyl-[glycogenin] + UDP + H(+)</text>
        <dbReference type="Rhea" id="RHEA:23360"/>
        <dbReference type="Rhea" id="RHEA-COMP:14604"/>
        <dbReference type="Rhea" id="RHEA-COMP:14605"/>
        <dbReference type="ChEBI" id="CHEBI:15378"/>
        <dbReference type="ChEBI" id="CHEBI:46858"/>
        <dbReference type="ChEBI" id="CHEBI:58223"/>
        <dbReference type="ChEBI" id="CHEBI:58885"/>
        <dbReference type="ChEBI" id="CHEBI:140573"/>
        <dbReference type="EC" id="2.4.1.186"/>
    </reaction>
</comment>
<accession>A0A8K0X3M4</accession>
<dbReference type="EMBL" id="JAGPXD010000003">
    <property type="protein sequence ID" value="KAH7362861.1"/>
    <property type="molecule type" value="Genomic_DNA"/>
</dbReference>
<dbReference type="GO" id="GO:0005978">
    <property type="term" value="P:glycogen biosynthetic process"/>
    <property type="evidence" value="ECO:0007669"/>
    <property type="project" value="UniProtKB-KW"/>
</dbReference>
<keyword evidence="3" id="KW-0963">Cytoplasm</keyword>
<evidence type="ECO:0000256" key="4">
    <source>
        <dbReference type="ARBA" id="ARBA00022679"/>
    </source>
</evidence>
<feature type="compositionally biased region" description="Low complexity" evidence="14">
    <location>
        <begin position="369"/>
        <end position="378"/>
    </location>
</feature>
<feature type="region of interest" description="Disordered" evidence="14">
    <location>
        <begin position="574"/>
        <end position="702"/>
    </location>
</feature>
<feature type="compositionally biased region" description="Polar residues" evidence="14">
    <location>
        <begin position="504"/>
        <end position="516"/>
    </location>
</feature>
<dbReference type="InterPro" id="IPR002495">
    <property type="entry name" value="Glyco_trans_8"/>
</dbReference>
<evidence type="ECO:0000256" key="13">
    <source>
        <dbReference type="ARBA" id="ARBA00057883"/>
    </source>
</evidence>
<dbReference type="GO" id="GO:0008466">
    <property type="term" value="F:glycogenin glucosyltransferase activity"/>
    <property type="evidence" value="ECO:0007669"/>
    <property type="project" value="UniProtKB-EC"/>
</dbReference>
<dbReference type="GO" id="GO:0046872">
    <property type="term" value="F:metal ion binding"/>
    <property type="evidence" value="ECO:0007669"/>
    <property type="project" value="UniProtKB-KW"/>
</dbReference>
<evidence type="ECO:0000256" key="9">
    <source>
        <dbReference type="ARBA" id="ARBA00038162"/>
    </source>
</evidence>
<organism evidence="15 16">
    <name type="scientific">Plectosphaerella cucumerina</name>
    <dbReference type="NCBI Taxonomy" id="40658"/>
    <lineage>
        <taxon>Eukaryota</taxon>
        <taxon>Fungi</taxon>
        <taxon>Dikarya</taxon>
        <taxon>Ascomycota</taxon>
        <taxon>Pezizomycotina</taxon>
        <taxon>Sordariomycetes</taxon>
        <taxon>Hypocreomycetidae</taxon>
        <taxon>Glomerellales</taxon>
        <taxon>Plectosphaerellaceae</taxon>
        <taxon>Plectosphaerella</taxon>
    </lineage>
</organism>
<comment type="subcellular location">
    <subcellularLocation>
        <location evidence="2">Cytoplasm</location>
    </subcellularLocation>
</comment>
<evidence type="ECO:0000256" key="1">
    <source>
        <dbReference type="ARBA" id="ARBA00001936"/>
    </source>
</evidence>
<gene>
    <name evidence="15" type="ORF">B0T11DRAFT_225922</name>
</gene>
<dbReference type="CDD" id="cd02537">
    <property type="entry name" value="GT8_Glycogenin"/>
    <property type="match status" value="1"/>
</dbReference>
<keyword evidence="16" id="KW-1185">Reference proteome</keyword>
<feature type="compositionally biased region" description="Basic and acidic residues" evidence="14">
    <location>
        <begin position="295"/>
        <end position="304"/>
    </location>
</feature>
<dbReference type="AlphaFoldDB" id="A0A8K0X3M4"/>
<evidence type="ECO:0000256" key="8">
    <source>
        <dbReference type="ARBA" id="ARBA00023211"/>
    </source>
</evidence>
<evidence type="ECO:0000313" key="15">
    <source>
        <dbReference type="EMBL" id="KAH7362861.1"/>
    </source>
</evidence>
<dbReference type="Gene3D" id="3.90.550.10">
    <property type="entry name" value="Spore Coat Polysaccharide Biosynthesis Protein SpsA, Chain A"/>
    <property type="match status" value="1"/>
</dbReference>
<feature type="compositionally biased region" description="Polar residues" evidence="14">
    <location>
        <begin position="659"/>
        <end position="670"/>
    </location>
</feature>
<dbReference type="SUPFAM" id="SSF53448">
    <property type="entry name" value="Nucleotide-diphospho-sugar transferases"/>
    <property type="match status" value="1"/>
</dbReference>
<keyword evidence="6" id="KW-0320">Glycogen biosynthesis</keyword>
<feature type="compositionally biased region" description="Low complexity" evidence="14">
    <location>
        <begin position="277"/>
        <end position="289"/>
    </location>
</feature>
<feature type="non-terminal residue" evidence="15">
    <location>
        <position position="1"/>
    </location>
</feature>
<feature type="compositionally biased region" description="Basic residues" evidence="14">
    <location>
        <begin position="305"/>
        <end position="316"/>
    </location>
</feature>
<feature type="compositionally biased region" description="Low complexity" evidence="14">
    <location>
        <begin position="247"/>
        <end position="259"/>
    </location>
</feature>
<dbReference type="InterPro" id="IPR029044">
    <property type="entry name" value="Nucleotide-diphossugar_trans"/>
</dbReference>
<evidence type="ECO:0000256" key="5">
    <source>
        <dbReference type="ARBA" id="ARBA00022723"/>
    </source>
</evidence>
<feature type="compositionally biased region" description="Pro residues" evidence="14">
    <location>
        <begin position="470"/>
        <end position="479"/>
    </location>
</feature>
<feature type="compositionally biased region" description="Basic and acidic residues" evidence="14">
    <location>
        <begin position="317"/>
        <end position="327"/>
    </location>
</feature>
<dbReference type="EC" id="2.4.1.186" evidence="10"/>
<dbReference type="Proteomes" id="UP000813385">
    <property type="component" value="Unassembled WGS sequence"/>
</dbReference>
<dbReference type="PANTHER" id="PTHR11183">
    <property type="entry name" value="GLYCOGENIN SUBFAMILY MEMBER"/>
    <property type="match status" value="1"/>
</dbReference>
<evidence type="ECO:0000256" key="11">
    <source>
        <dbReference type="ARBA" id="ARBA00050886"/>
    </source>
</evidence>
<sequence>LLLSDSYLPGALVLAHSLRDAATTKELAALVTLDTVSAEVITQLKTVYDHIIPVPRIRNAKPANLDLMNRPDLHSAFTKVNLWKQTQFSRIVYLDADVLAYRAPDELFDLAAPFSAAPDIGWPDLFNTGVMAITPNMGDYYALMAMAERGISFDGADQGLLNMHFGTNYNRISFTYNVTPSAHYQYVPAYRHFQSSINMVHFIGSVKPWFQGRDAHKTDTPFDQMFGRWWAVYDRHYRVPTPPPPAATSAPEAAPTESTQQPVSELVQYFTKGEFQPETQQHTQTEPHQGATEQGSHEYHQHSQHEHHHYQHQHQHSHFDHQSHDSQHLPQPGAPPSPHQHHHHHHHQDQDHAHHHAEPSHHVAPPPSHSSASFGSSSGPQAEARSEQVPAQDGRGQTPPPVEQPHKPSSPEKTWDAQRQAPPADSKPEALNFPHQVYEMSQDPAPFVPPERYPSPPKGMWYEVPKEKPAPPSEKPPVIFPWETHQPRPSRVFTRTPMAPEDTSVATGEHGTSSHHQPAAESSVADTSTTGRTSEPATPATPTIKISPSDPWTAFSRSNAWDEVPEIERYVEGLQQHRRTKSQGMTGVSRGGVKPQERGFKLTDFPSEVDRPSLPVTPAPVRRPKFWGVGEPGTGLGEDDEELPAAEGVPVQSDWDPSEQLQKLAKQQSEALLRKLGRGEGEDSHGVSRDIPDRSLPYGSEGVISPTYVAQSAGGVVLSPQPVKGSTTTSMVRSMGGDGEPSTAGATPGIAEPSYHGPGTAWERGENIATFETPALPTDEDRDVFSA</sequence>
<protein>
    <recommendedName>
        <fullName evidence="10">glycogenin glucosyltransferase</fullName>
        <ecNumber evidence="10">2.4.1.186</ecNumber>
    </recommendedName>
</protein>
<evidence type="ECO:0000313" key="16">
    <source>
        <dbReference type="Proteomes" id="UP000813385"/>
    </source>
</evidence>
<evidence type="ECO:0000256" key="6">
    <source>
        <dbReference type="ARBA" id="ARBA00023056"/>
    </source>
</evidence>
<evidence type="ECO:0000256" key="7">
    <source>
        <dbReference type="ARBA" id="ARBA00023180"/>
    </source>
</evidence>